<evidence type="ECO:0000256" key="8">
    <source>
        <dbReference type="ARBA" id="ARBA00023163"/>
    </source>
</evidence>
<evidence type="ECO:0000256" key="9">
    <source>
        <dbReference type="ARBA" id="ARBA00023242"/>
    </source>
</evidence>
<keyword evidence="15" id="KW-1185">Reference proteome</keyword>
<dbReference type="EMBL" id="KE524591">
    <property type="protein sequence ID" value="KFB35607.1"/>
    <property type="molecule type" value="Genomic_DNA"/>
</dbReference>
<sequence>MATLNWRTPAAPKNAAPQTHHHHTHHPHQRLSAGVPTGGGYGYYDKPSTNNVVRHPAANRNAPQPVTVHKSPILPPVPPASSCLPDEVEDDLSEITIQFDDGVQTLYVGPVEIVDKGDGGGGGNASPQAAASNPPSLGKDGGRNGAKEENVTIRGSGEGVRARERFQEERAIVTLEPQSLCIKQAPMLNFARAATSTIAPTNNANVVGSNRAVPPTAHLTVVPVASLRDDNHRSGNAINRVSVLRSPPQPIAVAAAPASKHQPPAATAATATATAAVPVPVSAPPPLHILTTIKQEPDVAPELVDDGNHTLPNEGNSGELLQETTTLVEEKPLLANVVSVAEDSTVGSVPTSNGGAASCDAAVMTAASVITNTSATQTLLEEDISGGTTAAVVISAELAKSAKDQASSTNVVQQEVFEQQVVPEANLNAAVHDPADDVQPVVGTEPAAIVEHKAHQQVVAAEVLPDASPSSDVTATQLQIPPPPPKRGRGRPPKVPKIPPSPEVASVNAAASNGSPSPVKSYISVSALFKPKSKRSRNVEEASAATIVSEEEIQKKTEGNEVTTIGCDVEGKSLSNGEGEGKATNVPKEVKVRSPASLKAKEIESVLEEPTASVGKQLESSSAVVKEAEKESSPGCDSGIESVSDSTTTVKKHPTRGRPKSSLSAASEEDRDRIPSVASKEKENGDGKKRRSGSSVPKPTVQHSGTRDEEEEDDDDDEDEQQPLKGLKKRTVRTSRKPSAKAKEAAEAAEVAQSVALSFGDEIQCCKCDMSFKTEAWYRKHLMNAHELDLSQAVQLLSSLVAERGTDEEVPTLEPTPPSGDGEINGAIETEPVKADDGGSPKDKTSEHNRGTKVSKKESLSPLASSSASSRKRSKSTISSEDGGSAKRVAVETGSNRKQPATVQQNGVCKKEIKVEQPPQRTPFQRNDDDASMEEQNGEVEGSQQTPLMDDSATPLETKPQTKQERYEPYDPYEGDPEKLSPFEEAKVIVLESDTDGGGSMLFKCTICDGQFTDIPAIKEHLSTVHAAIKRRSCEHCGRTFVQTGDLTRHVRIHTGHRPFKCPFPNCTYAFISSGDLYKHVRRHNADVALPKPHACDQCGKDFERSYDLKRHKTMHLKQQPGFTGITCEVCGKVFARKDQYRAHTYRHMGVRPYQCEVCGKAFTDPSNYSKHARLHELDGIEVVCDFCGRPFKNKSAISKHIFHCQQKKMRRMAAKVEKGGEGDDGGSSKTRRVGVAAGGGFGKSEDTGALVEAPLKLKQEPQARKQRNGGKNGSKRKRRRRARSETPQSSSASEDDMPDDDDDDEDDDGDEDYSEGSNNTIDERSVKQRNRRSNYKNGVTFEATTPS</sequence>
<dbReference type="EnsemblMetazoa" id="ASIC002476-RA">
    <property type="protein sequence ID" value="ASIC002476-PA"/>
    <property type="gene ID" value="ASIC002476"/>
</dbReference>
<dbReference type="Gene3D" id="3.30.160.60">
    <property type="entry name" value="Classic Zinc Finger"/>
    <property type="match status" value="5"/>
</dbReference>
<dbReference type="EMBL" id="ATLV01010632">
    <property type="status" value="NOT_ANNOTATED_CDS"/>
    <property type="molecule type" value="Genomic_DNA"/>
</dbReference>
<feature type="compositionally biased region" description="Polar residues" evidence="11">
    <location>
        <begin position="893"/>
        <end position="907"/>
    </location>
</feature>
<feature type="compositionally biased region" description="Low complexity" evidence="11">
    <location>
        <begin position="125"/>
        <end position="136"/>
    </location>
</feature>
<evidence type="ECO:0000256" key="5">
    <source>
        <dbReference type="ARBA" id="ARBA00022833"/>
    </source>
</evidence>
<dbReference type="OrthoDB" id="6077919at2759"/>
<feature type="compositionally biased region" description="Polar residues" evidence="11">
    <location>
        <begin position="693"/>
        <end position="704"/>
    </location>
</feature>
<gene>
    <name evidence="13" type="ORF">ZHAS_00002476</name>
</gene>
<feature type="compositionally biased region" description="Basic residues" evidence="11">
    <location>
        <begin position="726"/>
        <end position="740"/>
    </location>
</feature>
<feature type="domain" description="C2H2-type" evidence="12">
    <location>
        <begin position="1032"/>
        <end position="1059"/>
    </location>
</feature>
<organism evidence="13">
    <name type="scientific">Anopheles sinensis</name>
    <name type="common">Mosquito</name>
    <dbReference type="NCBI Taxonomy" id="74873"/>
    <lineage>
        <taxon>Eukaryota</taxon>
        <taxon>Metazoa</taxon>
        <taxon>Ecdysozoa</taxon>
        <taxon>Arthropoda</taxon>
        <taxon>Hexapoda</taxon>
        <taxon>Insecta</taxon>
        <taxon>Pterygota</taxon>
        <taxon>Neoptera</taxon>
        <taxon>Endopterygota</taxon>
        <taxon>Diptera</taxon>
        <taxon>Nematocera</taxon>
        <taxon>Culicoidea</taxon>
        <taxon>Culicidae</taxon>
        <taxon>Anophelinae</taxon>
        <taxon>Anopheles</taxon>
    </lineage>
</organism>
<feature type="compositionally biased region" description="Basic and acidic residues" evidence="11">
    <location>
        <begin position="668"/>
        <end position="687"/>
    </location>
</feature>
<evidence type="ECO:0000256" key="2">
    <source>
        <dbReference type="ARBA" id="ARBA00022723"/>
    </source>
</evidence>
<keyword evidence="3" id="KW-0677">Repeat</keyword>
<feature type="compositionally biased region" description="Low complexity" evidence="11">
    <location>
        <begin position="860"/>
        <end position="869"/>
    </location>
</feature>
<reference evidence="13 15" key="1">
    <citation type="journal article" date="2014" name="BMC Genomics">
        <title>Genome sequence of Anopheles sinensis provides insight into genetics basis of mosquito competence for malaria parasites.</title>
        <authorList>
            <person name="Zhou D."/>
            <person name="Zhang D."/>
            <person name="Ding G."/>
            <person name="Shi L."/>
            <person name="Hou Q."/>
            <person name="Ye Y."/>
            <person name="Xu Y."/>
            <person name="Zhou H."/>
            <person name="Xiong C."/>
            <person name="Li S."/>
            <person name="Yu J."/>
            <person name="Hong S."/>
            <person name="Yu X."/>
            <person name="Zou P."/>
            <person name="Chen C."/>
            <person name="Chang X."/>
            <person name="Wang W."/>
            <person name="Lv Y."/>
            <person name="Sun Y."/>
            <person name="Ma L."/>
            <person name="Shen B."/>
            <person name="Zhu C."/>
        </authorList>
    </citation>
    <scope>NUCLEOTIDE SEQUENCE [LARGE SCALE GENOMIC DNA]</scope>
</reference>
<dbReference type="GO" id="GO:0005634">
    <property type="term" value="C:nucleus"/>
    <property type="evidence" value="ECO:0007669"/>
    <property type="project" value="UniProtKB-SubCell"/>
</dbReference>
<dbReference type="OMA" id="YENTDSA"/>
<reference evidence="14" key="2">
    <citation type="submission" date="2020-05" db="UniProtKB">
        <authorList>
            <consortium name="EnsemblMetazoa"/>
        </authorList>
    </citation>
    <scope>IDENTIFICATION</scope>
</reference>
<evidence type="ECO:0000313" key="14">
    <source>
        <dbReference type="EnsemblMetazoa" id="ASIC002476-PA"/>
    </source>
</evidence>
<dbReference type="PROSITE" id="PS50157">
    <property type="entry name" value="ZINC_FINGER_C2H2_2"/>
    <property type="match status" value="6"/>
</dbReference>
<evidence type="ECO:0000256" key="3">
    <source>
        <dbReference type="ARBA" id="ARBA00022737"/>
    </source>
</evidence>
<dbReference type="PROSITE" id="PS00028">
    <property type="entry name" value="ZINC_FINGER_C2H2_1"/>
    <property type="match status" value="6"/>
</dbReference>
<keyword evidence="5" id="KW-0862">Zinc</keyword>
<evidence type="ECO:0000313" key="13">
    <source>
        <dbReference type="EMBL" id="KFB35607.1"/>
    </source>
</evidence>
<feature type="compositionally biased region" description="Acidic residues" evidence="11">
    <location>
        <begin position="1294"/>
        <end position="1315"/>
    </location>
</feature>
<evidence type="ECO:0000256" key="10">
    <source>
        <dbReference type="PROSITE-ProRule" id="PRU00042"/>
    </source>
</evidence>
<feature type="domain" description="C2H2-type" evidence="12">
    <location>
        <begin position="1126"/>
        <end position="1153"/>
    </location>
</feature>
<feature type="compositionally biased region" description="Acidic residues" evidence="11">
    <location>
        <begin position="708"/>
        <end position="721"/>
    </location>
</feature>
<dbReference type="PANTHER" id="PTHR24406">
    <property type="entry name" value="TRANSCRIPTIONAL REPRESSOR CTCFL-RELATED"/>
    <property type="match status" value="1"/>
</dbReference>
<evidence type="ECO:0000256" key="6">
    <source>
        <dbReference type="ARBA" id="ARBA00023015"/>
    </source>
</evidence>
<evidence type="ECO:0000256" key="11">
    <source>
        <dbReference type="SAM" id="MobiDB-lite"/>
    </source>
</evidence>
<feature type="compositionally biased region" description="Basic and acidic residues" evidence="11">
    <location>
        <begin position="831"/>
        <end position="859"/>
    </location>
</feature>
<feature type="region of interest" description="Disordered" evidence="11">
    <location>
        <begin position="803"/>
        <end position="979"/>
    </location>
</feature>
<feature type="compositionally biased region" description="Basic and acidic residues" evidence="11">
    <location>
        <begin position="960"/>
        <end position="969"/>
    </location>
</feature>
<feature type="region of interest" description="Disordered" evidence="11">
    <location>
        <begin position="1"/>
        <end position="57"/>
    </location>
</feature>
<feature type="domain" description="C2H2-type" evidence="12">
    <location>
        <begin position="1060"/>
        <end position="1089"/>
    </location>
</feature>
<dbReference type="SUPFAM" id="SSF57667">
    <property type="entry name" value="beta-beta-alpha zinc fingers"/>
    <property type="match status" value="3"/>
</dbReference>
<comment type="subcellular location">
    <subcellularLocation>
        <location evidence="1">Nucleus</location>
    </subcellularLocation>
</comment>
<feature type="domain" description="C2H2-type" evidence="12">
    <location>
        <begin position="1094"/>
        <end position="1121"/>
    </location>
</feature>
<keyword evidence="6" id="KW-0805">Transcription regulation</keyword>
<dbReference type="InterPro" id="IPR036236">
    <property type="entry name" value="Znf_C2H2_sf"/>
</dbReference>
<dbReference type="Proteomes" id="UP000030765">
    <property type="component" value="Unassembled WGS sequence"/>
</dbReference>
<feature type="domain" description="C2H2-type" evidence="12">
    <location>
        <begin position="1003"/>
        <end position="1031"/>
    </location>
</feature>
<evidence type="ECO:0000313" key="15">
    <source>
        <dbReference type="Proteomes" id="UP000030765"/>
    </source>
</evidence>
<keyword evidence="9" id="KW-0539">Nucleus</keyword>
<feature type="region of interest" description="Disordered" evidence="11">
    <location>
        <begin position="1214"/>
        <end position="1348"/>
    </location>
</feature>
<evidence type="ECO:0000259" key="12">
    <source>
        <dbReference type="PROSITE" id="PS50157"/>
    </source>
</evidence>
<keyword evidence="8" id="KW-0804">Transcription</keyword>
<evidence type="ECO:0000256" key="1">
    <source>
        <dbReference type="ARBA" id="ARBA00004123"/>
    </source>
</evidence>
<evidence type="ECO:0000256" key="7">
    <source>
        <dbReference type="ARBA" id="ARBA00023125"/>
    </source>
</evidence>
<dbReference type="FunFam" id="3.30.160.60:FF:000325">
    <property type="entry name" value="ZFP90 zinc finger protein"/>
    <property type="match status" value="1"/>
</dbReference>
<dbReference type="STRING" id="74873.A0A084VCB3"/>
<feature type="compositionally biased region" description="Polar residues" evidence="11">
    <location>
        <begin position="468"/>
        <end position="479"/>
    </location>
</feature>
<name>A0A084VCB3_ANOSI</name>
<feature type="compositionally biased region" description="Low complexity" evidence="11">
    <location>
        <begin position="503"/>
        <end position="517"/>
    </location>
</feature>
<feature type="compositionally biased region" description="Basic and acidic residues" evidence="11">
    <location>
        <begin position="140"/>
        <end position="151"/>
    </location>
</feature>
<feature type="domain" description="C2H2-type" evidence="12">
    <location>
        <begin position="1154"/>
        <end position="1176"/>
    </location>
</feature>
<keyword evidence="7" id="KW-0238">DNA-binding</keyword>
<dbReference type="Pfam" id="PF00096">
    <property type="entry name" value="zf-C2H2"/>
    <property type="match status" value="4"/>
</dbReference>
<dbReference type="SMART" id="SM00355">
    <property type="entry name" value="ZnF_C2H2"/>
    <property type="match status" value="8"/>
</dbReference>
<protein>
    <submittedName>
        <fullName evidence="13">AGAP011963-PA-like protein</fullName>
    </submittedName>
</protein>
<accession>A0A084VCB3</accession>
<dbReference type="EMBL" id="ATLV01010633">
    <property type="status" value="NOT_ANNOTATED_CDS"/>
    <property type="molecule type" value="Genomic_DNA"/>
</dbReference>
<dbReference type="FunFam" id="3.30.160.60:FF:000446">
    <property type="entry name" value="Zinc finger protein"/>
    <property type="match status" value="2"/>
</dbReference>
<dbReference type="InterPro" id="IPR013087">
    <property type="entry name" value="Znf_C2H2_type"/>
</dbReference>
<evidence type="ECO:0000256" key="4">
    <source>
        <dbReference type="ARBA" id="ARBA00022771"/>
    </source>
</evidence>
<feature type="region of interest" description="Disordered" evidence="11">
    <location>
        <begin position="117"/>
        <end position="162"/>
    </location>
</feature>
<feature type="compositionally biased region" description="Basic residues" evidence="11">
    <location>
        <begin position="1265"/>
        <end position="1283"/>
    </location>
</feature>
<dbReference type="VEuPathDB" id="VectorBase:ASIC002476"/>
<dbReference type="GO" id="GO:0003677">
    <property type="term" value="F:DNA binding"/>
    <property type="evidence" value="ECO:0007669"/>
    <property type="project" value="UniProtKB-KW"/>
</dbReference>
<dbReference type="GO" id="GO:0008270">
    <property type="term" value="F:zinc ion binding"/>
    <property type="evidence" value="ECO:0007669"/>
    <property type="project" value="UniProtKB-KW"/>
</dbReference>
<feature type="compositionally biased region" description="Basic residues" evidence="11">
    <location>
        <begin position="650"/>
        <end position="659"/>
    </location>
</feature>
<feature type="region of interest" description="Disordered" evidence="11">
    <location>
        <begin position="466"/>
        <end position="517"/>
    </location>
</feature>
<feature type="region of interest" description="Disordered" evidence="11">
    <location>
        <begin position="567"/>
        <end position="746"/>
    </location>
</feature>
<proteinExistence type="predicted"/>
<keyword evidence="4 10" id="KW-0863">Zinc-finger</keyword>
<keyword evidence="2" id="KW-0479">Metal-binding</keyword>
<dbReference type="VEuPathDB" id="VectorBase:ASIS016906"/>
<feature type="compositionally biased region" description="Basic residues" evidence="11">
    <location>
        <begin position="19"/>
        <end position="29"/>
    </location>
</feature>
<dbReference type="InterPro" id="IPR050888">
    <property type="entry name" value="ZnF_C2H2-type_TF"/>
</dbReference>